<reference evidence="4" key="1">
    <citation type="submission" date="2016-11" db="EMBL/GenBank/DDBJ databases">
        <title>Dehalogenimonas formicexedens sp. nov., a chlorinated alkane respiring bacterium isolated from contaminated groundwater.</title>
        <authorList>
            <person name="Key T.A."/>
            <person name="Bowman K.S."/>
            <person name="Lee I."/>
            <person name="Chun J."/>
            <person name="Albuquerque L."/>
            <person name="da Costa M.S."/>
            <person name="Rainey F.A."/>
            <person name="Moe W.M."/>
        </authorList>
    </citation>
    <scope>NUCLEOTIDE SEQUENCE [LARGE SCALE GENOMIC DNA]</scope>
    <source>
        <strain evidence="4">NSZ-14</strain>
    </source>
</reference>
<dbReference type="PANTHER" id="PTHR34404:SF3">
    <property type="entry name" value="REGULATORY PROTEIN, FMDB FAMILY"/>
    <property type="match status" value="1"/>
</dbReference>
<name>A0A1P8F6E8_9CHLR</name>
<protein>
    <submittedName>
        <fullName evidence="3">Putative regulatory protein, FmdB family</fullName>
    </submittedName>
</protein>
<dbReference type="AlphaFoldDB" id="A0A1P8F6E8"/>
<dbReference type="PANTHER" id="PTHR34404">
    <property type="entry name" value="REGULATORY PROTEIN, FMDB FAMILY"/>
    <property type="match status" value="1"/>
</dbReference>
<dbReference type="Gene3D" id="2.20.28.30">
    <property type="entry name" value="RNA polymerase ii, chain L"/>
    <property type="match status" value="1"/>
</dbReference>
<feature type="compositionally biased region" description="Gly residues" evidence="1">
    <location>
        <begin position="48"/>
        <end position="69"/>
    </location>
</feature>
<dbReference type="InterPro" id="IPR013429">
    <property type="entry name" value="Regulatory_FmdB_Zinc_ribbon"/>
</dbReference>
<evidence type="ECO:0000313" key="4">
    <source>
        <dbReference type="Proteomes" id="UP000185934"/>
    </source>
</evidence>
<dbReference type="SMART" id="SM00834">
    <property type="entry name" value="CxxC_CXXC_SSSS"/>
    <property type="match status" value="1"/>
</dbReference>
<dbReference type="Proteomes" id="UP000185934">
    <property type="component" value="Chromosome"/>
</dbReference>
<accession>A0A1P8F6E8</accession>
<dbReference type="RefSeq" id="WP_076003787.1">
    <property type="nucleotide sequence ID" value="NZ_CP018258.1"/>
</dbReference>
<sequence>MPIYEYNCKKCAKRFELLRRFSDTAEVTCPKCGSTEVERKISSFSCGSSGGGSYSGSGCGSGGGGRVSS</sequence>
<proteinExistence type="predicted"/>
<evidence type="ECO:0000256" key="1">
    <source>
        <dbReference type="SAM" id="MobiDB-lite"/>
    </source>
</evidence>
<dbReference type="EMBL" id="CP018258">
    <property type="protein sequence ID" value="APV44054.1"/>
    <property type="molecule type" value="Genomic_DNA"/>
</dbReference>
<dbReference type="Pfam" id="PF09723">
    <property type="entry name" value="Zn_ribbon_8"/>
    <property type="match status" value="1"/>
</dbReference>
<dbReference type="NCBIfam" id="TIGR02605">
    <property type="entry name" value="CxxC_CxxC_SSSS"/>
    <property type="match status" value="1"/>
</dbReference>
<dbReference type="STRING" id="1839801.Dform_00699"/>
<gene>
    <name evidence="3" type="ORF">Dform_00699</name>
</gene>
<dbReference type="KEGG" id="dfo:Dform_00699"/>
<evidence type="ECO:0000259" key="2">
    <source>
        <dbReference type="SMART" id="SM00834"/>
    </source>
</evidence>
<dbReference type="OrthoDB" id="9813321at2"/>
<feature type="domain" description="Putative regulatory protein FmdB zinc ribbon" evidence="2">
    <location>
        <begin position="1"/>
        <end position="42"/>
    </location>
</feature>
<keyword evidence="4" id="KW-1185">Reference proteome</keyword>
<feature type="region of interest" description="Disordered" evidence="1">
    <location>
        <begin position="44"/>
        <end position="69"/>
    </location>
</feature>
<organism evidence="3 4">
    <name type="scientific">Dehalogenimonas formicexedens</name>
    <dbReference type="NCBI Taxonomy" id="1839801"/>
    <lineage>
        <taxon>Bacteria</taxon>
        <taxon>Bacillati</taxon>
        <taxon>Chloroflexota</taxon>
        <taxon>Dehalococcoidia</taxon>
        <taxon>Dehalococcoidales</taxon>
        <taxon>Dehalococcoidaceae</taxon>
        <taxon>Dehalogenimonas</taxon>
    </lineage>
</organism>
<evidence type="ECO:0000313" key="3">
    <source>
        <dbReference type="EMBL" id="APV44054.1"/>
    </source>
</evidence>